<reference evidence="1 2" key="1">
    <citation type="submission" date="2020-01" db="EMBL/GenBank/DDBJ databases">
        <title>Paenibacillus soybeanensis sp. nov. isolated from the nodules of soybean (Glycine max(L.) Merr).</title>
        <authorList>
            <person name="Wang H."/>
        </authorList>
    </citation>
    <scope>NUCLEOTIDE SEQUENCE [LARGE SCALE GENOMIC DNA]</scope>
    <source>
        <strain evidence="1 2">DSM 23054</strain>
    </source>
</reference>
<evidence type="ECO:0000313" key="1">
    <source>
        <dbReference type="EMBL" id="NBC73453.1"/>
    </source>
</evidence>
<proteinExistence type="predicted"/>
<dbReference type="RefSeq" id="WP_161705465.1">
    <property type="nucleotide sequence ID" value="NZ_JAAAMU010000033.1"/>
</dbReference>
<evidence type="ECO:0000313" key="2">
    <source>
        <dbReference type="Proteomes" id="UP000558113"/>
    </source>
</evidence>
<gene>
    <name evidence="1" type="ORF">GT003_31315</name>
</gene>
<comment type="caution">
    <text evidence="1">The sequence shown here is derived from an EMBL/GenBank/DDBJ whole genome shotgun (WGS) entry which is preliminary data.</text>
</comment>
<dbReference type="Proteomes" id="UP000558113">
    <property type="component" value="Unassembled WGS sequence"/>
</dbReference>
<organism evidence="1 2">
    <name type="scientific">Paenibacillus sacheonensis</name>
    <dbReference type="NCBI Taxonomy" id="742054"/>
    <lineage>
        <taxon>Bacteria</taxon>
        <taxon>Bacillati</taxon>
        <taxon>Bacillota</taxon>
        <taxon>Bacilli</taxon>
        <taxon>Bacillales</taxon>
        <taxon>Paenibacillaceae</taxon>
        <taxon>Paenibacillus</taxon>
    </lineage>
</organism>
<dbReference type="AlphaFoldDB" id="A0A7X4YVX9"/>
<protein>
    <submittedName>
        <fullName evidence="1">Uncharacterized protein</fullName>
    </submittedName>
</protein>
<name>A0A7X4YVX9_9BACL</name>
<dbReference type="EMBL" id="JAAAMU010000033">
    <property type="protein sequence ID" value="NBC73453.1"/>
    <property type="molecule type" value="Genomic_DNA"/>
</dbReference>
<accession>A0A7X4YVX9</accession>
<dbReference type="OrthoDB" id="2626272at2"/>
<sequence length="59" mass="7507">MPGEKIVGYKVMFRMGKFRMNIYMKQDYYEIWKHFRDERIRDVYVEEVELEASRFFDRE</sequence>
<keyword evidence="2" id="KW-1185">Reference proteome</keyword>